<comment type="caution">
    <text evidence="1">The sequence shown here is derived from an EMBL/GenBank/DDBJ whole genome shotgun (WGS) entry which is preliminary data.</text>
</comment>
<dbReference type="EMBL" id="CAJVPU010057855">
    <property type="protein sequence ID" value="CAG8772742.1"/>
    <property type="molecule type" value="Genomic_DNA"/>
</dbReference>
<organism evidence="1 2">
    <name type="scientific">Dentiscutata heterogama</name>
    <dbReference type="NCBI Taxonomy" id="1316150"/>
    <lineage>
        <taxon>Eukaryota</taxon>
        <taxon>Fungi</taxon>
        <taxon>Fungi incertae sedis</taxon>
        <taxon>Mucoromycota</taxon>
        <taxon>Glomeromycotina</taxon>
        <taxon>Glomeromycetes</taxon>
        <taxon>Diversisporales</taxon>
        <taxon>Gigasporaceae</taxon>
        <taxon>Dentiscutata</taxon>
    </lineage>
</organism>
<reference evidence="1" key="1">
    <citation type="submission" date="2021-06" db="EMBL/GenBank/DDBJ databases">
        <authorList>
            <person name="Kallberg Y."/>
            <person name="Tangrot J."/>
            <person name="Rosling A."/>
        </authorList>
    </citation>
    <scope>NUCLEOTIDE SEQUENCE</scope>
    <source>
        <strain evidence="1">IL203A</strain>
    </source>
</reference>
<name>A0ACA9R1W5_9GLOM</name>
<proteinExistence type="predicted"/>
<dbReference type="Proteomes" id="UP000789702">
    <property type="component" value="Unassembled WGS sequence"/>
</dbReference>
<protein>
    <submittedName>
        <fullName evidence="1">9335_t:CDS:1</fullName>
    </submittedName>
</protein>
<sequence>TKIKQSNNLHNKIYPMTAQDSKTLRFAILNTSIQHQFQIPFFLNFSAEVFQFTNSNVDACHGIGVITDFGSGFNFRS</sequence>
<evidence type="ECO:0000313" key="2">
    <source>
        <dbReference type="Proteomes" id="UP000789702"/>
    </source>
</evidence>
<keyword evidence="2" id="KW-1185">Reference proteome</keyword>
<evidence type="ECO:0000313" key="1">
    <source>
        <dbReference type="EMBL" id="CAG8772742.1"/>
    </source>
</evidence>
<feature type="non-terminal residue" evidence="1">
    <location>
        <position position="1"/>
    </location>
</feature>
<gene>
    <name evidence="1" type="ORF">DHETER_LOCUS15936</name>
</gene>
<accession>A0ACA9R1W5</accession>